<dbReference type="Proteomes" id="UP000010467">
    <property type="component" value="Plasmid pDEIPE01"/>
</dbReference>
<organism evidence="1 2">
    <name type="scientific">Deinococcus peraridilitoris (strain DSM 19664 / LMG 22246 / CIP 109416 / KR-200)</name>
    <dbReference type="NCBI Taxonomy" id="937777"/>
    <lineage>
        <taxon>Bacteria</taxon>
        <taxon>Thermotogati</taxon>
        <taxon>Deinococcota</taxon>
        <taxon>Deinococci</taxon>
        <taxon>Deinococcales</taxon>
        <taxon>Deinococcaceae</taxon>
        <taxon>Deinococcus</taxon>
    </lineage>
</organism>
<reference evidence="2" key="1">
    <citation type="submission" date="2012-03" db="EMBL/GenBank/DDBJ databases">
        <title>Complete sequence of plasmid 1 of Deinococcus peraridilitoris DSM 19664.</title>
        <authorList>
            <person name="Lucas S."/>
            <person name="Copeland A."/>
            <person name="Lapidus A."/>
            <person name="Glavina del Rio T."/>
            <person name="Dalin E."/>
            <person name="Tice H."/>
            <person name="Bruce D."/>
            <person name="Goodwin L."/>
            <person name="Pitluck S."/>
            <person name="Peters L."/>
            <person name="Mikhailova N."/>
            <person name="Lu M."/>
            <person name="Kyrpides N."/>
            <person name="Mavromatis K."/>
            <person name="Ivanova N."/>
            <person name="Brettin T."/>
            <person name="Detter J.C."/>
            <person name="Han C."/>
            <person name="Larimer F."/>
            <person name="Land M."/>
            <person name="Hauser L."/>
            <person name="Markowitz V."/>
            <person name="Cheng J.-F."/>
            <person name="Hugenholtz P."/>
            <person name="Woyke T."/>
            <person name="Wu D."/>
            <person name="Pukall R."/>
            <person name="Steenblock K."/>
            <person name="Brambilla E."/>
            <person name="Klenk H.-P."/>
            <person name="Eisen J.A."/>
        </authorList>
    </citation>
    <scope>NUCLEOTIDE SEQUENCE [LARGE SCALE GENOMIC DNA]</scope>
    <source>
        <strain evidence="2">DSM 19664 / LMG 22246 / CIP 109416 / KR-200</strain>
        <plasmid evidence="2">Plasmid pDEIPE01</plasmid>
    </source>
</reference>
<dbReference type="KEGG" id="dpd:Deipe_4123"/>
<gene>
    <name evidence="1" type="ordered locus">Deipe_4123</name>
</gene>
<dbReference type="HOGENOM" id="CLU_191459_0_0_0"/>
<accession>L0A8U7</accession>
<dbReference type="EMBL" id="CP003383">
    <property type="protein sequence ID" value="AFZ69490.1"/>
    <property type="molecule type" value="Genomic_DNA"/>
</dbReference>
<sequence length="99" mass="11200">MAYHMGTECLICEGSPLFFRRASDSHTLFLFCPECDSVWLDPSQLSAEQARFPEFEHRWVIPGTEFRIKGGGARWASGGEIEQVGWGHLVVGTFEESEF</sequence>
<evidence type="ECO:0000313" key="1">
    <source>
        <dbReference type="EMBL" id="AFZ69490.1"/>
    </source>
</evidence>
<geneLocation type="plasmid" evidence="1 2">
    <name>pDEIPE01</name>
</geneLocation>
<evidence type="ECO:0008006" key="3">
    <source>
        <dbReference type="Google" id="ProtNLM"/>
    </source>
</evidence>
<proteinExistence type="predicted"/>
<keyword evidence="1" id="KW-0614">Plasmid</keyword>
<keyword evidence="2" id="KW-1185">Reference proteome</keyword>
<name>L0A8U7_DEIPD</name>
<dbReference type="PATRIC" id="fig|937777.3.peg.4148"/>
<dbReference type="AlphaFoldDB" id="L0A8U7"/>
<protein>
    <recommendedName>
        <fullName evidence="3">Transcription factor zinc-finger domain-containing protein</fullName>
    </recommendedName>
</protein>
<evidence type="ECO:0000313" key="2">
    <source>
        <dbReference type="Proteomes" id="UP000010467"/>
    </source>
</evidence>